<dbReference type="EMBL" id="LGGX01000041">
    <property type="protein sequence ID" value="KUK85810.1"/>
    <property type="molecule type" value="Genomic_DNA"/>
</dbReference>
<evidence type="ECO:0008006" key="3">
    <source>
        <dbReference type="Google" id="ProtNLM"/>
    </source>
</evidence>
<evidence type="ECO:0000313" key="2">
    <source>
        <dbReference type="Proteomes" id="UP000053467"/>
    </source>
</evidence>
<accession>A0A117M5Q2</accession>
<gene>
    <name evidence="1" type="ORF">XE03_1883</name>
</gene>
<organism evidence="1 2">
    <name type="scientific">candidate division TA06 bacterium 34_109</name>
    <dbReference type="NCBI Taxonomy" id="1635277"/>
    <lineage>
        <taxon>Bacteria</taxon>
        <taxon>Bacteria division TA06</taxon>
    </lineage>
</organism>
<dbReference type="Pfam" id="PF12686">
    <property type="entry name" value="DUF3800"/>
    <property type="match status" value="1"/>
</dbReference>
<reference evidence="2" key="1">
    <citation type="journal article" date="2015" name="MBio">
        <title>Genome-Resolved Metagenomic Analysis Reveals Roles for Candidate Phyla and Other Microbial Community Members in Biogeochemical Transformations in Oil Reservoirs.</title>
        <authorList>
            <person name="Hu P."/>
            <person name="Tom L."/>
            <person name="Singh A."/>
            <person name="Thomas B.C."/>
            <person name="Baker B.J."/>
            <person name="Piceno Y.M."/>
            <person name="Andersen G.L."/>
            <person name="Banfield J.F."/>
        </authorList>
    </citation>
    <scope>NUCLEOTIDE SEQUENCE [LARGE SCALE GENOMIC DNA]</scope>
</reference>
<proteinExistence type="predicted"/>
<dbReference type="InterPro" id="IPR024524">
    <property type="entry name" value="DUF3800"/>
</dbReference>
<sequence>MVLMKSLFIFIDESGNFDFSPTGTKYFVLSAATTTNPLGKEIIEEIKYNLIKDGVDIEYFHAAEDRQFIRDKIYNIIENLNDIEIDSVIVQKNKANPSLYKTDQKKKSKKGVKIYTLALRNLLQYIFRRYDNSLKIEKVIIVLSSIFDKDKRESIKKTIKLYLNEIFTKQFYIYFHENRSDKNSQIADYCCWAIYRKWTDDETRPYNAVKKGNKIKSEFDIFRTGQIIYY</sequence>
<dbReference type="AlphaFoldDB" id="A0A117M5Q2"/>
<evidence type="ECO:0000313" key="1">
    <source>
        <dbReference type="EMBL" id="KUK85810.1"/>
    </source>
</evidence>
<name>A0A117M5Q2_UNCT6</name>
<protein>
    <recommendedName>
        <fullName evidence="3">DUF3800 domain-containing protein</fullName>
    </recommendedName>
</protein>
<comment type="caution">
    <text evidence="1">The sequence shown here is derived from an EMBL/GenBank/DDBJ whole genome shotgun (WGS) entry which is preliminary data.</text>
</comment>
<dbReference type="Proteomes" id="UP000053467">
    <property type="component" value="Unassembled WGS sequence"/>
</dbReference>